<evidence type="ECO:0000313" key="7">
    <source>
        <dbReference type="EMBL" id="THG88559.1"/>
    </source>
</evidence>
<keyword evidence="2" id="KW-0813">Transport</keyword>
<dbReference type="PIRSF" id="PIRSF002741">
    <property type="entry name" value="MppA"/>
    <property type="match status" value="1"/>
</dbReference>
<evidence type="ECO:0000256" key="1">
    <source>
        <dbReference type="ARBA" id="ARBA00005695"/>
    </source>
</evidence>
<dbReference type="Pfam" id="PF00496">
    <property type="entry name" value="SBP_bac_5"/>
    <property type="match status" value="1"/>
</dbReference>
<dbReference type="InterPro" id="IPR039424">
    <property type="entry name" value="SBP_5"/>
</dbReference>
<feature type="domain" description="Solute-binding protein family 5" evidence="5">
    <location>
        <begin position="69"/>
        <end position="421"/>
    </location>
</feature>
<keyword evidence="8" id="KW-1185">Reference proteome</keyword>
<comment type="similarity">
    <text evidence="1">Belongs to the bacterial solute-binding protein 5 family.</text>
</comment>
<protein>
    <recommendedName>
        <fullName evidence="5">Solute-binding protein family 5 domain-containing protein</fullName>
    </recommendedName>
</protein>
<dbReference type="InterPro" id="IPR000914">
    <property type="entry name" value="SBP_5_dom"/>
</dbReference>
<comment type="caution">
    <text evidence="6">The sequence shown here is derived from an EMBL/GenBank/DDBJ whole genome shotgun (WGS) entry which is preliminary data.</text>
</comment>
<proteinExistence type="inferred from homology"/>
<dbReference type="PANTHER" id="PTHR30290">
    <property type="entry name" value="PERIPLASMIC BINDING COMPONENT OF ABC TRANSPORTER"/>
    <property type="match status" value="1"/>
</dbReference>
<dbReference type="EMBL" id="ALPT02000002">
    <property type="protein sequence ID" value="KGA99064.1"/>
    <property type="molecule type" value="Genomic_DNA"/>
</dbReference>
<feature type="chain" id="PRO_5038290319" description="Solute-binding protein family 5 domain-containing protein" evidence="4">
    <location>
        <begin position="23"/>
        <end position="503"/>
    </location>
</feature>
<dbReference type="STRING" id="1218173.BALCAV_0201135"/>
<evidence type="ECO:0000313" key="9">
    <source>
        <dbReference type="Proteomes" id="UP000297014"/>
    </source>
</evidence>
<evidence type="ECO:0000259" key="5">
    <source>
        <dbReference type="Pfam" id="PF00496"/>
    </source>
</evidence>
<dbReference type="GO" id="GO:0015833">
    <property type="term" value="P:peptide transport"/>
    <property type="evidence" value="ECO:0007669"/>
    <property type="project" value="TreeGrafter"/>
</dbReference>
<gene>
    <name evidence="7" type="ORF">AJ85_02425</name>
    <name evidence="6" type="ORF">BALCAV_0201135</name>
</gene>
<dbReference type="CDD" id="cd08490">
    <property type="entry name" value="PBP2_NikA_DppA_OppA_like_3"/>
    <property type="match status" value="1"/>
</dbReference>
<dbReference type="Proteomes" id="UP000297014">
    <property type="component" value="Unassembled WGS sequence"/>
</dbReference>
<accession>A0A094WMR7</accession>
<dbReference type="OrthoDB" id="9796817at2"/>
<feature type="signal peptide" evidence="4">
    <location>
        <begin position="1"/>
        <end position="22"/>
    </location>
</feature>
<evidence type="ECO:0000256" key="3">
    <source>
        <dbReference type="ARBA" id="ARBA00022729"/>
    </source>
</evidence>
<dbReference type="GO" id="GO:0043190">
    <property type="term" value="C:ATP-binding cassette (ABC) transporter complex"/>
    <property type="evidence" value="ECO:0007669"/>
    <property type="project" value="InterPro"/>
</dbReference>
<dbReference type="AlphaFoldDB" id="A0A094WMR7"/>
<sequence>MKKWFYILILFALLTISGCNDGKSDSSVKEKELTFLSNFTLDTFDPHLSWNTLRAGITETLVNLSDDGELYPGLAIGWEIENNGQTWILTIRDNVTFHNGVSLTAETVKASIERNLEVSEAMKLALKIERMEADGQVLTIYLNESLYSFPSELTHPNTSIVEVGSENLDSKPIGTGPFQLKSFEPGSKAELVKFDDYWDGEPKLDRVHFIFNADENARTAALQSGDADIVYRPALESLRMLSEHNDIETIVSPSSRSTMLLYNTDKEIVSDVNVRKAISSLVDREQIVSDIMSGNAVVASGPFLKNTPFATSEDEKAFNQQEAKEYLEAAGFESENGKMMKDGEELILKLVTYSYRPDLPLIAQYLESNAKEIGLSVEILIVENIDEQLNSDDWDLAIYSANTNPRGDASYYLNAVLYPGGSVNFKDFNDTKLTETIDTFNQTENEEERIELAKEAVSIASEQEYISFLVHPSNYAAYKSNVKNYSLNIGEFYMLTKDIDVVE</sequence>
<dbReference type="GO" id="GO:0042597">
    <property type="term" value="C:periplasmic space"/>
    <property type="evidence" value="ECO:0007669"/>
    <property type="project" value="UniProtKB-ARBA"/>
</dbReference>
<name>A0A094WMR7_ALKAL</name>
<dbReference type="InterPro" id="IPR050035">
    <property type="entry name" value="NikA"/>
</dbReference>
<keyword evidence="3 4" id="KW-0732">Signal</keyword>
<reference evidence="6 8" key="1">
    <citation type="journal article" date="2014" name="Genome Announc.">
        <title>Draft Genome Sequence of Bacillus alcalophilus AV1934, a Classic Alkaliphile Isolated from Human Feces in 1934.</title>
        <authorList>
            <person name="Attie O."/>
            <person name="Jayaprakash A."/>
            <person name="Shah H."/>
            <person name="Paulsen I.T."/>
            <person name="Morino M."/>
            <person name="Takahashi Y."/>
            <person name="Narumi I."/>
            <person name="Sachidanandam R."/>
            <person name="Satoh K."/>
            <person name="Ito M."/>
            <person name="Krulwich T.A."/>
        </authorList>
    </citation>
    <scope>NUCLEOTIDE SEQUENCE [LARGE SCALE GENOMIC DNA]</scope>
    <source>
        <strain evidence="6 8">AV1934</strain>
    </source>
</reference>
<organism evidence="6 8">
    <name type="scientific">Alkalihalobacillus alcalophilus ATCC 27647 = CGMCC 1.3604</name>
    <dbReference type="NCBI Taxonomy" id="1218173"/>
    <lineage>
        <taxon>Bacteria</taxon>
        <taxon>Bacillati</taxon>
        <taxon>Bacillota</taxon>
        <taxon>Bacilli</taxon>
        <taxon>Bacillales</taxon>
        <taxon>Bacillaceae</taxon>
        <taxon>Alkalihalobacillus</taxon>
    </lineage>
</organism>
<dbReference type="EMBL" id="JALP01000372">
    <property type="protein sequence ID" value="THG88559.1"/>
    <property type="molecule type" value="Genomic_DNA"/>
</dbReference>
<evidence type="ECO:0000256" key="2">
    <source>
        <dbReference type="ARBA" id="ARBA00022448"/>
    </source>
</evidence>
<reference evidence="7 9" key="2">
    <citation type="submission" date="2014-01" db="EMBL/GenBank/DDBJ databases">
        <title>Draft genome sequencing of Bacillus alcalophilus CGMCC 1.3604.</title>
        <authorList>
            <person name="Yang J."/>
            <person name="Diao L."/>
            <person name="Yang S."/>
        </authorList>
    </citation>
    <scope>NUCLEOTIDE SEQUENCE [LARGE SCALE GENOMIC DNA]</scope>
    <source>
        <strain evidence="7 9">CGMCC 1.3604</strain>
    </source>
</reference>
<dbReference type="InterPro" id="IPR030678">
    <property type="entry name" value="Peptide/Ni-bd"/>
</dbReference>
<dbReference type="Proteomes" id="UP000002754">
    <property type="component" value="Unassembled WGS sequence"/>
</dbReference>
<dbReference type="GO" id="GO:1904680">
    <property type="term" value="F:peptide transmembrane transporter activity"/>
    <property type="evidence" value="ECO:0007669"/>
    <property type="project" value="TreeGrafter"/>
</dbReference>
<evidence type="ECO:0000313" key="6">
    <source>
        <dbReference type="EMBL" id="KGA99064.1"/>
    </source>
</evidence>
<dbReference type="Gene3D" id="3.40.190.10">
    <property type="entry name" value="Periplasmic binding protein-like II"/>
    <property type="match status" value="1"/>
</dbReference>
<dbReference type="SUPFAM" id="SSF53850">
    <property type="entry name" value="Periplasmic binding protein-like II"/>
    <property type="match status" value="1"/>
</dbReference>
<dbReference type="NCBIfam" id="NF045468">
    <property type="entry name" value="Opp5A_nikA"/>
    <property type="match status" value="1"/>
</dbReference>
<dbReference type="eggNOG" id="COG0747">
    <property type="taxonomic scope" value="Bacteria"/>
</dbReference>
<dbReference type="PROSITE" id="PS51257">
    <property type="entry name" value="PROKAR_LIPOPROTEIN"/>
    <property type="match status" value="1"/>
</dbReference>
<dbReference type="Gene3D" id="3.10.105.10">
    <property type="entry name" value="Dipeptide-binding Protein, Domain 3"/>
    <property type="match status" value="1"/>
</dbReference>
<dbReference type="PANTHER" id="PTHR30290:SF9">
    <property type="entry name" value="OLIGOPEPTIDE-BINDING PROTEIN APPA"/>
    <property type="match status" value="1"/>
</dbReference>
<evidence type="ECO:0000313" key="8">
    <source>
        <dbReference type="Proteomes" id="UP000002754"/>
    </source>
</evidence>
<evidence type="ECO:0000256" key="4">
    <source>
        <dbReference type="SAM" id="SignalP"/>
    </source>
</evidence>
<dbReference type="RefSeq" id="WP_003321520.1">
    <property type="nucleotide sequence ID" value="NZ_ALPT02000002.1"/>
</dbReference>